<dbReference type="EMBL" id="JBBUTG010000071">
    <property type="protein sequence ID" value="MEK8035081.1"/>
    <property type="molecule type" value="Genomic_DNA"/>
</dbReference>
<dbReference type="InterPro" id="IPR002514">
    <property type="entry name" value="Transposase_8"/>
</dbReference>
<dbReference type="Gene3D" id="1.10.10.10">
    <property type="entry name" value="Winged helix-like DNA-binding domain superfamily/Winged helix DNA-binding domain"/>
    <property type="match status" value="1"/>
</dbReference>
<organism evidence="1 2">
    <name type="scientific">Ideonella lacteola</name>
    <dbReference type="NCBI Taxonomy" id="2984193"/>
    <lineage>
        <taxon>Bacteria</taxon>
        <taxon>Pseudomonadati</taxon>
        <taxon>Pseudomonadota</taxon>
        <taxon>Betaproteobacteria</taxon>
        <taxon>Burkholderiales</taxon>
        <taxon>Sphaerotilaceae</taxon>
        <taxon>Ideonella</taxon>
    </lineage>
</organism>
<dbReference type="InterPro" id="IPR010921">
    <property type="entry name" value="Trp_repressor/repl_initiator"/>
</dbReference>
<protein>
    <submittedName>
        <fullName evidence="1">Transposase</fullName>
    </submittedName>
</protein>
<reference evidence="1 2" key="1">
    <citation type="submission" date="2024-04" db="EMBL/GenBank/DDBJ databases">
        <title>Novel species of the genus Ideonella isolated from streams.</title>
        <authorList>
            <person name="Lu H."/>
        </authorList>
    </citation>
    <scope>NUCLEOTIDE SEQUENCE [LARGE SCALE GENOMIC DNA]</scope>
    <source>
        <strain evidence="1 2">DXS29W</strain>
    </source>
</reference>
<keyword evidence="2" id="KW-1185">Reference proteome</keyword>
<gene>
    <name evidence="1" type="ORF">AACH06_30050</name>
</gene>
<dbReference type="InterPro" id="IPR036388">
    <property type="entry name" value="WH-like_DNA-bd_sf"/>
</dbReference>
<proteinExistence type="predicted"/>
<dbReference type="Proteomes" id="UP001371218">
    <property type="component" value="Unassembled WGS sequence"/>
</dbReference>
<accession>A0ABU9BYL4</accession>
<dbReference type="SUPFAM" id="SSF48295">
    <property type="entry name" value="TrpR-like"/>
    <property type="match status" value="1"/>
</dbReference>
<evidence type="ECO:0000313" key="1">
    <source>
        <dbReference type="EMBL" id="MEK8035081.1"/>
    </source>
</evidence>
<dbReference type="RefSeq" id="WP_341429515.1">
    <property type="nucleotide sequence ID" value="NZ_JBBUTG010000071.1"/>
</dbReference>
<sequence length="128" mass="14105">MNTYGVDLMGRRRRRRHTAEFKAAVIEECLRPGVSIAAVALAHSLNANMLRKWVIDAEHKVMAPPPSAAPEPEPASMPAPTFIPLALPAPTIDGEIRIELHRAGTVIKLVWPAAAARDCAAWLRDWLR</sequence>
<dbReference type="Pfam" id="PF01527">
    <property type="entry name" value="HTH_Tnp_1"/>
    <property type="match status" value="1"/>
</dbReference>
<evidence type="ECO:0000313" key="2">
    <source>
        <dbReference type="Proteomes" id="UP001371218"/>
    </source>
</evidence>
<name>A0ABU9BYL4_9BURK</name>
<comment type="caution">
    <text evidence="1">The sequence shown here is derived from an EMBL/GenBank/DDBJ whole genome shotgun (WGS) entry which is preliminary data.</text>
</comment>